<dbReference type="Gene3D" id="3.40.225.10">
    <property type="entry name" value="Class II aldolase/adducin N-terminal domain"/>
    <property type="match status" value="1"/>
</dbReference>
<keyword evidence="5" id="KW-1185">Reference proteome</keyword>
<dbReference type="InterPro" id="IPR036409">
    <property type="entry name" value="Aldolase_II/adducin_N_sf"/>
</dbReference>
<dbReference type="EC" id="4.1.2.19" evidence="4"/>
<sequence length="265" mass="29404">MSSILDTPLLKEAVASCHYFWEAGWGEFHAGNLSYLLSEEELADLKPFFRDDPIRVPVAFDTCGLEGRYFLATRSGGQFRTLPNRVERDMGIIRVVEGAYEIVWGYEDGAGRPTSETPAHLLCHAARLSQNPDNRIVMHCHPTYLNAMSTIADMSEEALTKTLWSLNSECVLVFPDGVGVLPWMKCGEGPIGPATAEKMKTYRVVVWPYHGIFASGSSFDETIGLIETIDKNAHVYVSVGGNIKQCITDEQVHELADHFGLETAF</sequence>
<dbReference type="RefSeq" id="WP_169276818.1">
    <property type="nucleotide sequence ID" value="NZ_JABBCP010000001.1"/>
</dbReference>
<comment type="caution">
    <text evidence="4">The sequence shown here is derived from an EMBL/GenBank/DDBJ whole genome shotgun (WGS) entry which is preliminary data.</text>
</comment>
<dbReference type="GO" id="GO:0005829">
    <property type="term" value="C:cytosol"/>
    <property type="evidence" value="ECO:0007669"/>
    <property type="project" value="TreeGrafter"/>
</dbReference>
<keyword evidence="1" id="KW-0479">Metal-binding</keyword>
<reference evidence="4 5" key="1">
    <citation type="submission" date="2020-04" db="EMBL/GenBank/DDBJ databases">
        <title>Collinsella sp. KGMB02528 nov., an anaerobic actinobacterium isolated from human feces.</title>
        <authorList>
            <person name="Han K.-I."/>
            <person name="Eom M.K."/>
            <person name="Kim J.-S."/>
            <person name="Lee K.C."/>
            <person name="Suh M.K."/>
            <person name="Park S.-H."/>
            <person name="Lee J.H."/>
            <person name="Kang S.W."/>
            <person name="Park J.-E."/>
            <person name="Oh B.S."/>
            <person name="Yu S.Y."/>
            <person name="Choi S.-H."/>
            <person name="Lee D.H."/>
            <person name="Yoon H."/>
            <person name="Kim B.-Y."/>
            <person name="Lee J.H."/>
            <person name="Lee J.-S."/>
        </authorList>
    </citation>
    <scope>NUCLEOTIDE SEQUENCE [LARGE SCALE GENOMIC DNA]</scope>
    <source>
        <strain evidence="4 5">KGMB02528</strain>
    </source>
</reference>
<dbReference type="InterPro" id="IPR001303">
    <property type="entry name" value="Aldolase_II/adducin_N"/>
</dbReference>
<feature type="domain" description="Class II aldolase/adducin N-terminal" evidence="3">
    <location>
        <begin position="11"/>
        <end position="237"/>
    </location>
</feature>
<protein>
    <submittedName>
        <fullName evidence="4">Rhamnulose-1-phosphate aldolase</fullName>
        <ecNumber evidence="4">4.1.2.19</ecNumber>
    </submittedName>
</protein>
<proteinExistence type="predicted"/>
<keyword evidence="2 4" id="KW-0456">Lyase</keyword>
<gene>
    <name evidence="4" type="primary">rhaD</name>
    <name evidence="4" type="ORF">HF320_01905</name>
</gene>
<dbReference type="GO" id="GO:0046872">
    <property type="term" value="F:metal ion binding"/>
    <property type="evidence" value="ECO:0007669"/>
    <property type="project" value="UniProtKB-KW"/>
</dbReference>
<dbReference type="SMART" id="SM01007">
    <property type="entry name" value="Aldolase_II"/>
    <property type="match status" value="1"/>
</dbReference>
<dbReference type="EMBL" id="JABBCP010000001">
    <property type="protein sequence ID" value="NMF55090.1"/>
    <property type="molecule type" value="Genomic_DNA"/>
</dbReference>
<organism evidence="4 5">
    <name type="scientific">Collinsella acetigenes</name>
    <dbReference type="NCBI Taxonomy" id="2713419"/>
    <lineage>
        <taxon>Bacteria</taxon>
        <taxon>Bacillati</taxon>
        <taxon>Actinomycetota</taxon>
        <taxon>Coriobacteriia</taxon>
        <taxon>Coriobacteriales</taxon>
        <taxon>Coriobacteriaceae</taxon>
        <taxon>Collinsella</taxon>
    </lineage>
</organism>
<dbReference type="GO" id="GO:0019323">
    <property type="term" value="P:pentose catabolic process"/>
    <property type="evidence" value="ECO:0007669"/>
    <property type="project" value="TreeGrafter"/>
</dbReference>
<accession>A0A7X9UAS2</accession>
<evidence type="ECO:0000256" key="2">
    <source>
        <dbReference type="ARBA" id="ARBA00023239"/>
    </source>
</evidence>
<dbReference type="SUPFAM" id="SSF53639">
    <property type="entry name" value="AraD/HMP-PK domain-like"/>
    <property type="match status" value="1"/>
</dbReference>
<evidence type="ECO:0000259" key="3">
    <source>
        <dbReference type="SMART" id="SM01007"/>
    </source>
</evidence>
<dbReference type="PANTHER" id="PTHR22789:SF0">
    <property type="entry name" value="3-OXO-TETRONATE 4-PHOSPHATE DECARBOXYLASE-RELATED"/>
    <property type="match status" value="1"/>
</dbReference>
<evidence type="ECO:0000256" key="1">
    <source>
        <dbReference type="ARBA" id="ARBA00022723"/>
    </source>
</evidence>
<name>A0A7X9UAS2_9ACTN</name>
<dbReference type="GO" id="GO:0008994">
    <property type="term" value="F:rhamnulose-1-phosphate aldolase activity"/>
    <property type="evidence" value="ECO:0007669"/>
    <property type="project" value="UniProtKB-EC"/>
</dbReference>
<dbReference type="Proteomes" id="UP000546970">
    <property type="component" value="Unassembled WGS sequence"/>
</dbReference>
<dbReference type="PANTHER" id="PTHR22789">
    <property type="entry name" value="FUCULOSE PHOSPHATE ALDOLASE"/>
    <property type="match status" value="1"/>
</dbReference>
<dbReference type="NCBIfam" id="NF002963">
    <property type="entry name" value="PRK03634.1"/>
    <property type="match status" value="1"/>
</dbReference>
<dbReference type="AlphaFoldDB" id="A0A7X9UAS2"/>
<evidence type="ECO:0000313" key="4">
    <source>
        <dbReference type="EMBL" id="NMF55090.1"/>
    </source>
</evidence>
<dbReference type="InterPro" id="IPR050197">
    <property type="entry name" value="Aldolase_class_II_sugar_metab"/>
</dbReference>
<evidence type="ECO:0000313" key="5">
    <source>
        <dbReference type="Proteomes" id="UP000546970"/>
    </source>
</evidence>
<dbReference type="Pfam" id="PF00596">
    <property type="entry name" value="Aldolase_II"/>
    <property type="match status" value="1"/>
</dbReference>